<keyword evidence="2 3" id="KW-0175">Coiled coil</keyword>
<gene>
    <name evidence="5" type="ORF">E3N88_02494</name>
</gene>
<evidence type="ECO:0000313" key="6">
    <source>
        <dbReference type="Proteomes" id="UP000326396"/>
    </source>
</evidence>
<feature type="coiled-coil region" evidence="3">
    <location>
        <begin position="139"/>
        <end position="166"/>
    </location>
</feature>
<comment type="caution">
    <text evidence="5">The sequence shown here is derived from an EMBL/GenBank/DDBJ whole genome shotgun (WGS) entry which is preliminary data.</text>
</comment>
<name>A0A5N6Q663_9ASTR</name>
<evidence type="ECO:0000313" key="5">
    <source>
        <dbReference type="EMBL" id="KAD7479358.1"/>
    </source>
</evidence>
<organism evidence="5 6">
    <name type="scientific">Mikania micrantha</name>
    <name type="common">bitter vine</name>
    <dbReference type="NCBI Taxonomy" id="192012"/>
    <lineage>
        <taxon>Eukaryota</taxon>
        <taxon>Viridiplantae</taxon>
        <taxon>Streptophyta</taxon>
        <taxon>Embryophyta</taxon>
        <taxon>Tracheophyta</taxon>
        <taxon>Spermatophyta</taxon>
        <taxon>Magnoliopsida</taxon>
        <taxon>eudicotyledons</taxon>
        <taxon>Gunneridae</taxon>
        <taxon>Pentapetalae</taxon>
        <taxon>asterids</taxon>
        <taxon>campanulids</taxon>
        <taxon>Asterales</taxon>
        <taxon>Asteraceae</taxon>
        <taxon>Asteroideae</taxon>
        <taxon>Heliantheae alliance</taxon>
        <taxon>Eupatorieae</taxon>
        <taxon>Mikania</taxon>
    </lineage>
</organism>
<dbReference type="PANTHER" id="PTHR31580:SF45">
    <property type="entry name" value="FILAMENT-LIKE PLANT PROTEIN"/>
    <property type="match status" value="1"/>
</dbReference>
<feature type="coiled-coil region" evidence="3">
    <location>
        <begin position="36"/>
        <end position="105"/>
    </location>
</feature>
<evidence type="ECO:0008006" key="7">
    <source>
        <dbReference type="Google" id="ProtNLM"/>
    </source>
</evidence>
<evidence type="ECO:0000256" key="3">
    <source>
        <dbReference type="SAM" id="Coils"/>
    </source>
</evidence>
<accession>A0A5N6Q663</accession>
<evidence type="ECO:0000256" key="4">
    <source>
        <dbReference type="SAM" id="MobiDB-lite"/>
    </source>
</evidence>
<evidence type="ECO:0000256" key="1">
    <source>
        <dbReference type="ARBA" id="ARBA00005921"/>
    </source>
</evidence>
<evidence type="ECO:0000256" key="2">
    <source>
        <dbReference type="ARBA" id="ARBA00023054"/>
    </source>
</evidence>
<comment type="similarity">
    <text evidence="1">Belongs to the FPP family.</text>
</comment>
<dbReference type="OrthoDB" id="1917992at2759"/>
<dbReference type="InterPro" id="IPR008587">
    <property type="entry name" value="FPP_plant"/>
</dbReference>
<feature type="region of interest" description="Disordered" evidence="4">
    <location>
        <begin position="656"/>
        <end position="677"/>
    </location>
</feature>
<dbReference type="Proteomes" id="UP000326396">
    <property type="component" value="Linkage Group LG1"/>
</dbReference>
<protein>
    <recommendedName>
        <fullName evidence="7">Filament-like plant protein 7</fullName>
    </recommendedName>
</protein>
<dbReference type="AlphaFoldDB" id="A0A5N6Q663"/>
<reference evidence="5 6" key="1">
    <citation type="submission" date="2019-05" db="EMBL/GenBank/DDBJ databases">
        <title>Mikania micrantha, genome provides insights into the molecular mechanism of rapid growth.</title>
        <authorList>
            <person name="Liu B."/>
        </authorList>
    </citation>
    <scope>NUCLEOTIDE SEQUENCE [LARGE SCALE GENOMIC DNA]</scope>
    <source>
        <strain evidence="5">NLD-2019</strain>
        <tissue evidence="5">Leaf</tissue>
    </source>
</reference>
<sequence length="960" mass="108330">MEHKSWIWKKKSTEKTMIAADKINRGSEVEANLADKVELQSDLKILDEKLLAALAEINSKDEVAKKQTNIAREAIQGWEKAETEVLALKQELEKATQQRVADEERLRGADSALEECMLQLRFVREEQEKRIHDAVVKTSKEHEKRILSLEEKLAESNKKLSKLGLENTQLSSTLSVKEKIIDEHQLVRVQLDYDLRAVVSQLESTQRENASLSYEVQVLEKELEIRNEEREFNRRTSDMAHKQYLESVKKIAKLETEVQRLRLLVQKRLPGPADMTRMKNVAEVTRRRSNPFPMESTEFKVDDTYSKKIAFLTEQLSSFEEENKLLKEFLHQKTGDLSKSVTSDMGSDEKVSMAGSWAPSYNTVGASDIGLMDDFVEMEKLALVSVDKPFADDIKVVLAGKDNCNINVTIDKKDASDYSVDESLNKSIHKLIELIEGIRLSEKKDGLSTYKTSETQTGYTVHVFQWKTSEIRAILEEFLQICNKLANGKVGVEDFVIVLTSSLVWIVNHCFSLQDVCSMKDEIKKQFEWDETRSESEVEGGTRLSEADKFTFPKDQSPGWPMASSWNIKNKIFHLEPNVRDEVTKLKDEVANPESANKDLQSKLESKSAKCESIIIQPEESGVQEKQKEILEDQTEVDMMVKDIEKHPIKTFDECNEAHQETRSIEERKSLKGNEKKSFDLDHDETTFSCAQELTAASDKLAECQETIINLGKQLKAMASLPMDISLSANCEITASPLPNENNNQRVSLLDKMITEDPTGAPRSQKSKEISRTVTSPAILVGNSNPVAVMSPRLFVSVEGVKDEEDEEALVRMRYLLLLIAFFCEIDYTIMVVLLWNAHGDSKTKSLDLKALYKSEVDNKGGSVIKETSSWLGNGAGAETKKRKNRKGVAISDFDDLPQSKKIRHSIDDIEVEGVENSFSMLASGLDQTINGDSSIGIDISSDDHGALIPKRLRESGGRK</sequence>
<dbReference type="EMBL" id="SZYD01000001">
    <property type="protein sequence ID" value="KAD7479358.1"/>
    <property type="molecule type" value="Genomic_DNA"/>
</dbReference>
<dbReference type="Pfam" id="PF05911">
    <property type="entry name" value="FPP"/>
    <property type="match status" value="3"/>
</dbReference>
<dbReference type="PANTHER" id="PTHR31580">
    <property type="entry name" value="FILAMENT-LIKE PLANT PROTEIN 4"/>
    <property type="match status" value="1"/>
</dbReference>
<proteinExistence type="inferred from homology"/>
<keyword evidence="6" id="KW-1185">Reference proteome</keyword>